<accession>A0A1M6XTG6</accession>
<feature type="region of interest" description="Disordered" evidence="1">
    <location>
        <begin position="25"/>
        <end position="52"/>
    </location>
</feature>
<sequence length="52" mass="5326">MTVVMITIAPAGAATDVHEDMRGAMSGSFAQDSPRTVSTMASAPALRSTEIS</sequence>
<dbReference type="Proteomes" id="UP000183208">
    <property type="component" value="Unassembled WGS sequence"/>
</dbReference>
<organism evidence="2 3">
    <name type="scientific">Bradyrhizobium lablabi</name>
    <dbReference type="NCBI Taxonomy" id="722472"/>
    <lineage>
        <taxon>Bacteria</taxon>
        <taxon>Pseudomonadati</taxon>
        <taxon>Pseudomonadota</taxon>
        <taxon>Alphaproteobacteria</taxon>
        <taxon>Hyphomicrobiales</taxon>
        <taxon>Nitrobacteraceae</taxon>
        <taxon>Bradyrhizobium</taxon>
    </lineage>
</organism>
<proteinExistence type="predicted"/>
<reference evidence="2 3" key="1">
    <citation type="submission" date="2016-10" db="EMBL/GenBank/DDBJ databases">
        <authorList>
            <person name="de Groot N.N."/>
        </authorList>
    </citation>
    <scope>NUCLEOTIDE SEQUENCE [LARGE SCALE GENOMIC DNA]</scope>
    <source>
        <strain evidence="2 3">GAS522</strain>
    </source>
</reference>
<evidence type="ECO:0000313" key="3">
    <source>
        <dbReference type="Proteomes" id="UP000183208"/>
    </source>
</evidence>
<gene>
    <name evidence="2" type="ORF">SAMN05444171_2884</name>
</gene>
<dbReference type="AlphaFoldDB" id="A0A1M6XTG6"/>
<name>A0A1M6XTG6_9BRAD</name>
<evidence type="ECO:0000313" key="2">
    <source>
        <dbReference type="EMBL" id="SED02348.1"/>
    </source>
</evidence>
<protein>
    <submittedName>
        <fullName evidence="2">Uncharacterized protein</fullName>
    </submittedName>
</protein>
<feature type="compositionally biased region" description="Polar residues" evidence="1">
    <location>
        <begin position="28"/>
        <end position="41"/>
    </location>
</feature>
<dbReference type="EMBL" id="FNTI01000001">
    <property type="protein sequence ID" value="SED02348.1"/>
    <property type="molecule type" value="Genomic_DNA"/>
</dbReference>
<evidence type="ECO:0000256" key="1">
    <source>
        <dbReference type="SAM" id="MobiDB-lite"/>
    </source>
</evidence>